<dbReference type="EMBL" id="QXFU01002459">
    <property type="protein sequence ID" value="KAE8985451.1"/>
    <property type="molecule type" value="Genomic_DNA"/>
</dbReference>
<name>A0A6A3ITW6_9STRA</name>
<evidence type="ECO:0000313" key="6">
    <source>
        <dbReference type="Proteomes" id="UP000435112"/>
    </source>
</evidence>
<gene>
    <name evidence="2" type="ORF">PR001_g22331</name>
    <name evidence="1" type="ORF">PR002_g22632</name>
    <name evidence="3" type="ORF">PR003_g23474</name>
</gene>
<reference evidence="4 6" key="1">
    <citation type="submission" date="2018-09" db="EMBL/GenBank/DDBJ databases">
        <title>Genomic investigation of the strawberry pathogen Phytophthora fragariae indicates pathogenicity is determined by transcriptional variation in three key races.</title>
        <authorList>
            <person name="Adams T.M."/>
            <person name="Armitage A.D."/>
            <person name="Sobczyk M.K."/>
            <person name="Bates H.J."/>
            <person name="Dunwell J.M."/>
            <person name="Nellist C.F."/>
            <person name="Harrison R.J."/>
        </authorList>
    </citation>
    <scope>NUCLEOTIDE SEQUENCE [LARGE SCALE GENOMIC DNA]</scope>
    <source>
        <strain evidence="2 4">SCRP249</strain>
        <strain evidence="1 6">SCRP324</strain>
        <strain evidence="3 5">SCRP333</strain>
    </source>
</reference>
<sequence>MQASARPGRIWLSARVKLTTAPFMFFLAFFSVLAAPPSSSSPAS</sequence>
<proteinExistence type="predicted"/>
<dbReference type="EMBL" id="QXFV01002469">
    <property type="protein sequence ID" value="KAE8987412.1"/>
    <property type="molecule type" value="Genomic_DNA"/>
</dbReference>
<dbReference type="Proteomes" id="UP000434957">
    <property type="component" value="Unassembled WGS sequence"/>
</dbReference>
<protein>
    <submittedName>
        <fullName evidence="1">Uncharacterized protein</fullName>
    </submittedName>
</protein>
<evidence type="ECO:0000313" key="1">
    <source>
        <dbReference type="EMBL" id="KAE8985451.1"/>
    </source>
</evidence>
<dbReference type="EMBL" id="QXFT01002488">
    <property type="protein sequence ID" value="KAE9297523.1"/>
    <property type="molecule type" value="Genomic_DNA"/>
</dbReference>
<accession>A0A6A3ITW6</accession>
<dbReference type="Proteomes" id="UP000429607">
    <property type="component" value="Unassembled WGS sequence"/>
</dbReference>
<dbReference type="AlphaFoldDB" id="A0A6A3ITW6"/>
<evidence type="ECO:0000313" key="2">
    <source>
        <dbReference type="EMBL" id="KAE8987412.1"/>
    </source>
</evidence>
<dbReference type="Proteomes" id="UP000435112">
    <property type="component" value="Unassembled WGS sequence"/>
</dbReference>
<evidence type="ECO:0000313" key="5">
    <source>
        <dbReference type="Proteomes" id="UP000434957"/>
    </source>
</evidence>
<keyword evidence="5" id="KW-1185">Reference proteome</keyword>
<comment type="caution">
    <text evidence="1">The sequence shown here is derived from an EMBL/GenBank/DDBJ whole genome shotgun (WGS) entry which is preliminary data.</text>
</comment>
<organism evidence="1 6">
    <name type="scientific">Phytophthora rubi</name>
    <dbReference type="NCBI Taxonomy" id="129364"/>
    <lineage>
        <taxon>Eukaryota</taxon>
        <taxon>Sar</taxon>
        <taxon>Stramenopiles</taxon>
        <taxon>Oomycota</taxon>
        <taxon>Peronosporomycetes</taxon>
        <taxon>Peronosporales</taxon>
        <taxon>Peronosporaceae</taxon>
        <taxon>Phytophthora</taxon>
    </lineage>
</organism>
<evidence type="ECO:0000313" key="3">
    <source>
        <dbReference type="EMBL" id="KAE9297523.1"/>
    </source>
</evidence>
<evidence type="ECO:0000313" key="4">
    <source>
        <dbReference type="Proteomes" id="UP000429607"/>
    </source>
</evidence>